<reference evidence="8 9" key="1">
    <citation type="submission" date="2019-06" db="EMBL/GenBank/DDBJ databases">
        <authorList>
            <person name="Rodrigo-Torres L."/>
            <person name="Arahal R. D."/>
            <person name="Lucena T."/>
        </authorList>
    </citation>
    <scope>NUCLEOTIDE SEQUENCE [LARGE SCALE GENOMIC DNA]</scope>
    <source>
        <strain evidence="8 9">SB0023/3</strain>
    </source>
</reference>
<dbReference type="PANTHER" id="PTHR42794">
    <property type="entry name" value="HEMIN IMPORT ATP-BINDING PROTEIN HMUV"/>
    <property type="match status" value="1"/>
</dbReference>
<dbReference type="InterPro" id="IPR017871">
    <property type="entry name" value="ABC_transporter-like_CS"/>
</dbReference>
<gene>
    <name evidence="8" type="primary">hmuV</name>
    <name evidence="8" type="ORF">MET9862_03736</name>
</gene>
<comment type="similarity">
    <text evidence="1">Belongs to the ABC transporter superfamily.</text>
</comment>
<dbReference type="InterPro" id="IPR027417">
    <property type="entry name" value="P-loop_NTPase"/>
</dbReference>
<evidence type="ECO:0000313" key="8">
    <source>
        <dbReference type="EMBL" id="VUD73122.1"/>
    </source>
</evidence>
<evidence type="ECO:0000256" key="2">
    <source>
        <dbReference type="ARBA" id="ARBA00022448"/>
    </source>
</evidence>
<dbReference type="RefSeq" id="WP_142584388.1">
    <property type="nucleotide sequence ID" value="NZ_CABFPH010000060.1"/>
</dbReference>
<dbReference type="OrthoDB" id="9810077at2"/>
<comment type="function">
    <text evidence="6">Part of the ABC transporter complex HmuTUV involved in hemin import. Responsible for energy coupling to the transport system.</text>
</comment>
<keyword evidence="8" id="KW-0378">Hydrolase</keyword>
<dbReference type="SUPFAM" id="SSF52540">
    <property type="entry name" value="P-loop containing nucleoside triphosphate hydrolases"/>
    <property type="match status" value="1"/>
</dbReference>
<dbReference type="Pfam" id="PF00005">
    <property type="entry name" value="ABC_tran"/>
    <property type="match status" value="1"/>
</dbReference>
<dbReference type="EMBL" id="CABFPH010000060">
    <property type="protein sequence ID" value="VUD73122.1"/>
    <property type="molecule type" value="Genomic_DNA"/>
</dbReference>
<dbReference type="PROSITE" id="PS50893">
    <property type="entry name" value="ABC_TRANSPORTER_2"/>
    <property type="match status" value="1"/>
</dbReference>
<dbReference type="Gene3D" id="3.40.50.300">
    <property type="entry name" value="P-loop containing nucleotide triphosphate hydrolases"/>
    <property type="match status" value="1"/>
</dbReference>
<protein>
    <submittedName>
        <fullName evidence="8">Hemin import ATP-binding protein HmuV</fullName>
        <ecNumber evidence="8">3.6.3.-</ecNumber>
    </submittedName>
</protein>
<name>A0A509EGC6_9HYPH</name>
<keyword evidence="5" id="KW-1278">Translocase</keyword>
<organism evidence="8 9">
    <name type="scientific">Methylobacterium symbioticum</name>
    <dbReference type="NCBI Taxonomy" id="2584084"/>
    <lineage>
        <taxon>Bacteria</taxon>
        <taxon>Pseudomonadati</taxon>
        <taxon>Pseudomonadota</taxon>
        <taxon>Alphaproteobacteria</taxon>
        <taxon>Hyphomicrobiales</taxon>
        <taxon>Methylobacteriaceae</taxon>
        <taxon>Methylobacterium</taxon>
    </lineage>
</organism>
<dbReference type="GO" id="GO:0016887">
    <property type="term" value="F:ATP hydrolysis activity"/>
    <property type="evidence" value="ECO:0007669"/>
    <property type="project" value="InterPro"/>
</dbReference>
<dbReference type="SMART" id="SM00382">
    <property type="entry name" value="AAA"/>
    <property type="match status" value="1"/>
</dbReference>
<keyword evidence="3" id="KW-0547">Nucleotide-binding</keyword>
<evidence type="ECO:0000256" key="5">
    <source>
        <dbReference type="ARBA" id="ARBA00022967"/>
    </source>
</evidence>
<dbReference type="GO" id="GO:0005524">
    <property type="term" value="F:ATP binding"/>
    <property type="evidence" value="ECO:0007669"/>
    <property type="project" value="UniProtKB-KW"/>
</dbReference>
<keyword evidence="9" id="KW-1185">Reference proteome</keyword>
<evidence type="ECO:0000313" key="9">
    <source>
        <dbReference type="Proteomes" id="UP000410984"/>
    </source>
</evidence>
<dbReference type="NCBIfam" id="NF010068">
    <property type="entry name" value="PRK13548.1"/>
    <property type="match status" value="1"/>
</dbReference>
<feature type="domain" description="ABC transporter" evidence="7">
    <location>
        <begin position="7"/>
        <end position="248"/>
    </location>
</feature>
<dbReference type="AlphaFoldDB" id="A0A509EGC6"/>
<keyword evidence="4 8" id="KW-0067">ATP-binding</keyword>
<dbReference type="InterPro" id="IPR003593">
    <property type="entry name" value="AAA+_ATPase"/>
</dbReference>
<evidence type="ECO:0000256" key="1">
    <source>
        <dbReference type="ARBA" id="ARBA00005417"/>
    </source>
</evidence>
<evidence type="ECO:0000256" key="6">
    <source>
        <dbReference type="ARBA" id="ARBA00037066"/>
    </source>
</evidence>
<evidence type="ECO:0000256" key="3">
    <source>
        <dbReference type="ARBA" id="ARBA00022741"/>
    </source>
</evidence>
<dbReference type="CDD" id="cd03214">
    <property type="entry name" value="ABC_Iron-Siderophores_B12_Hemin"/>
    <property type="match status" value="1"/>
</dbReference>
<keyword evidence="2" id="KW-0813">Transport</keyword>
<evidence type="ECO:0000259" key="7">
    <source>
        <dbReference type="PROSITE" id="PS50893"/>
    </source>
</evidence>
<dbReference type="EC" id="3.6.3.-" evidence="8"/>
<sequence>MAEPALLRARDLAYAVSGRSLVEGIAFAAEPGTVQIVVGPNGAGKSTLLRLLSGELRPSRGTVTYEGETLAEIPPWRLAAIRAVMPQAVRLAFPFTAAEVARIGLDGIGSGLDRRARDAILAESLGRADVTHLADRAYPTLSGGEQARVQFARVLCQLAAGRSVAERQVLFLDEPTASLDLRHQTALLDAAVSLAGRGAAVVAILHDLNLAAAYGDVLLVMEGGRIVARGSPEAVMQDDLVARVFGVPWRVGEVPRSRQPFLLPQRGVAAKSQD</sequence>
<proteinExistence type="inferred from homology"/>
<dbReference type="Proteomes" id="UP000410984">
    <property type="component" value="Unassembled WGS sequence"/>
</dbReference>
<dbReference type="PANTHER" id="PTHR42794:SF1">
    <property type="entry name" value="HEMIN IMPORT ATP-BINDING PROTEIN HMUV"/>
    <property type="match status" value="1"/>
</dbReference>
<dbReference type="PROSITE" id="PS00211">
    <property type="entry name" value="ABC_TRANSPORTER_1"/>
    <property type="match status" value="1"/>
</dbReference>
<evidence type="ECO:0000256" key="4">
    <source>
        <dbReference type="ARBA" id="ARBA00022840"/>
    </source>
</evidence>
<accession>A0A509EGC6</accession>
<dbReference type="InterPro" id="IPR003439">
    <property type="entry name" value="ABC_transporter-like_ATP-bd"/>
</dbReference>